<dbReference type="InterPro" id="IPR000286">
    <property type="entry name" value="HDACs"/>
</dbReference>
<evidence type="ECO:0000256" key="3">
    <source>
        <dbReference type="ARBA" id="ARBA00022723"/>
    </source>
</evidence>
<sequence>MSMKVYFADEQLRHEPRTFLVSGAQKPSPEQSERARRLLAGAEQAGLAPERPADHGLGPIARVHTPEYIDFLSRIYERWQRIEGASEEVIPNIHPDRRDGSYPSSAVGQAGYHQADTACPIGPHSWDSIYWSAQSAAEAAVAVRDGMAGWTYALCRPPGHHAFKDLAGGFCFVNNCGVAAGVLREACERVAILDVDLHAGNGTQGCFYDRADVLTVSIHADPVRYYPFFWGFADERGEGPGLGYNLNLPIPRGTGDEDYMPALEDAIRRIEAFAPDALVVALGLDAYVGDPFAGLAITTDGFGRIAERIGRMRLPTVLVQEGGYLSDDLGPNLTRFLTGFGNGHGA</sequence>
<dbReference type="InterPro" id="IPR023801">
    <property type="entry name" value="His_deacetylse_dom"/>
</dbReference>
<reference evidence="7" key="1">
    <citation type="submission" date="2021-04" db="EMBL/GenBank/DDBJ databases">
        <authorList>
            <person name="Zhang D.-C."/>
        </authorList>
    </citation>
    <scope>NUCLEOTIDE SEQUENCE</scope>
    <source>
        <strain evidence="7">CGMCC 1.15697</strain>
    </source>
</reference>
<dbReference type="InterPro" id="IPR037138">
    <property type="entry name" value="His_deacetylse_dom_sf"/>
</dbReference>
<dbReference type="PANTHER" id="PTHR10625">
    <property type="entry name" value="HISTONE DEACETYLASE HDAC1-RELATED"/>
    <property type="match status" value="1"/>
</dbReference>
<dbReference type="SUPFAM" id="SSF52768">
    <property type="entry name" value="Arginase/deacetylase"/>
    <property type="match status" value="1"/>
</dbReference>
<dbReference type="PRINTS" id="PR01270">
    <property type="entry name" value="HDASUPER"/>
</dbReference>
<dbReference type="InterPro" id="IPR023696">
    <property type="entry name" value="Ureohydrolase_dom_sf"/>
</dbReference>
<dbReference type="Proteomes" id="UP000672602">
    <property type="component" value="Unassembled WGS sequence"/>
</dbReference>
<feature type="domain" description="Histone deacetylase" evidence="6">
    <location>
        <begin position="29"/>
        <end position="336"/>
    </location>
</feature>
<name>A0A8J7SA66_9PROT</name>
<dbReference type="GO" id="GO:0016787">
    <property type="term" value="F:hydrolase activity"/>
    <property type="evidence" value="ECO:0007669"/>
    <property type="project" value="UniProtKB-KW"/>
</dbReference>
<evidence type="ECO:0000256" key="4">
    <source>
        <dbReference type="ARBA" id="ARBA00022801"/>
    </source>
</evidence>
<keyword evidence="8" id="KW-1185">Reference proteome</keyword>
<comment type="caution">
    <text evidence="7">The sequence shown here is derived from an EMBL/GenBank/DDBJ whole genome shotgun (WGS) entry which is preliminary data.</text>
</comment>
<evidence type="ECO:0000256" key="1">
    <source>
        <dbReference type="ARBA" id="ARBA00001947"/>
    </source>
</evidence>
<comment type="cofactor">
    <cofactor evidence="1">
        <name>Zn(2+)</name>
        <dbReference type="ChEBI" id="CHEBI:29105"/>
    </cofactor>
</comment>
<evidence type="ECO:0000256" key="2">
    <source>
        <dbReference type="ARBA" id="ARBA00005947"/>
    </source>
</evidence>
<accession>A0A8J7SA66</accession>
<dbReference type="PANTHER" id="PTHR10625:SF17">
    <property type="entry name" value="HISTONE DEACETYLASE 8"/>
    <property type="match status" value="1"/>
</dbReference>
<gene>
    <name evidence="7" type="ORF">KAJ83_14825</name>
</gene>
<protein>
    <submittedName>
        <fullName evidence="7">Histone deacetylase family protein</fullName>
    </submittedName>
</protein>
<dbReference type="CDD" id="cd10001">
    <property type="entry name" value="HDAC_classII_APAH"/>
    <property type="match status" value="1"/>
</dbReference>
<evidence type="ECO:0000313" key="7">
    <source>
        <dbReference type="EMBL" id="MBP5858292.1"/>
    </source>
</evidence>
<dbReference type="RefSeq" id="WP_210682884.1">
    <property type="nucleotide sequence ID" value="NZ_JAGMWN010000007.1"/>
</dbReference>
<keyword evidence="4" id="KW-0378">Hydrolase</keyword>
<keyword evidence="3" id="KW-0479">Metal-binding</keyword>
<evidence type="ECO:0000256" key="5">
    <source>
        <dbReference type="ARBA" id="ARBA00022833"/>
    </source>
</evidence>
<evidence type="ECO:0000259" key="6">
    <source>
        <dbReference type="Pfam" id="PF00850"/>
    </source>
</evidence>
<dbReference type="GO" id="GO:0046872">
    <property type="term" value="F:metal ion binding"/>
    <property type="evidence" value="ECO:0007669"/>
    <property type="project" value="UniProtKB-KW"/>
</dbReference>
<proteinExistence type="inferred from homology"/>
<dbReference type="Gene3D" id="3.40.800.20">
    <property type="entry name" value="Histone deacetylase domain"/>
    <property type="match status" value="1"/>
</dbReference>
<organism evidence="7 8">
    <name type="scientific">Marivibrio halodurans</name>
    <dbReference type="NCBI Taxonomy" id="2039722"/>
    <lineage>
        <taxon>Bacteria</taxon>
        <taxon>Pseudomonadati</taxon>
        <taxon>Pseudomonadota</taxon>
        <taxon>Alphaproteobacteria</taxon>
        <taxon>Rhodospirillales</taxon>
        <taxon>Rhodospirillaceae</taxon>
        <taxon>Marivibrio</taxon>
    </lineage>
</organism>
<dbReference type="GO" id="GO:0040029">
    <property type="term" value="P:epigenetic regulation of gene expression"/>
    <property type="evidence" value="ECO:0007669"/>
    <property type="project" value="TreeGrafter"/>
</dbReference>
<dbReference type="EMBL" id="JAGMWN010000007">
    <property type="protein sequence ID" value="MBP5858292.1"/>
    <property type="molecule type" value="Genomic_DNA"/>
</dbReference>
<evidence type="ECO:0000313" key="8">
    <source>
        <dbReference type="Proteomes" id="UP000672602"/>
    </source>
</evidence>
<dbReference type="Pfam" id="PF00850">
    <property type="entry name" value="Hist_deacetyl"/>
    <property type="match status" value="1"/>
</dbReference>
<dbReference type="GO" id="GO:0004407">
    <property type="term" value="F:histone deacetylase activity"/>
    <property type="evidence" value="ECO:0007669"/>
    <property type="project" value="TreeGrafter"/>
</dbReference>
<dbReference type="AlphaFoldDB" id="A0A8J7SA66"/>
<comment type="similarity">
    <text evidence="2">Belongs to the histone deacetylase family.</text>
</comment>
<keyword evidence="5" id="KW-0862">Zinc</keyword>